<keyword evidence="3 7" id="KW-0963">Cytoplasm</keyword>
<comment type="similarity">
    <text evidence="2 7">Belongs to the SRP14 family.</text>
</comment>
<accession>A0A9P7BCU0</accession>
<keyword evidence="4 7" id="KW-0694">RNA-binding</keyword>
<keyword evidence="5 7" id="KW-0733">Signal recognition particle</keyword>
<feature type="region of interest" description="Disordered" evidence="8">
    <location>
        <begin position="122"/>
        <end position="147"/>
    </location>
</feature>
<keyword evidence="6 7" id="KW-0687">Ribonucleoprotein</keyword>
<evidence type="ECO:0000256" key="7">
    <source>
        <dbReference type="RuleBase" id="RU368100"/>
    </source>
</evidence>
<protein>
    <recommendedName>
        <fullName evidence="7">Signal recognition particle subunit SRP14</fullName>
    </recommendedName>
    <alternativeName>
        <fullName evidence="7">Signal recognition particle 14 kDa protein</fullName>
    </alternativeName>
</protein>
<dbReference type="AlphaFoldDB" id="A0A9P7BCU0"/>
<evidence type="ECO:0000313" key="10">
    <source>
        <dbReference type="Proteomes" id="UP000750334"/>
    </source>
</evidence>
<dbReference type="GO" id="GO:0008312">
    <property type="term" value="F:7S RNA binding"/>
    <property type="evidence" value="ECO:0007669"/>
    <property type="project" value="UniProtKB-UniRule"/>
</dbReference>
<evidence type="ECO:0000313" key="9">
    <source>
        <dbReference type="EMBL" id="KAG0670588.1"/>
    </source>
</evidence>
<evidence type="ECO:0000256" key="4">
    <source>
        <dbReference type="ARBA" id="ARBA00022884"/>
    </source>
</evidence>
<comment type="subunit">
    <text evidence="7">Component of a fungal signal recognition particle (SRP) complex that consists of a 7SL RNA molecule (scR1) and at least six protein subunits: SRP72, SRP68, SRP54, SEC65, SRP21 and SRP14.</text>
</comment>
<proteinExistence type="inferred from homology"/>
<evidence type="ECO:0000256" key="6">
    <source>
        <dbReference type="ARBA" id="ARBA00023274"/>
    </source>
</evidence>
<organism evidence="9 10">
    <name type="scientific">Maudiozyma exigua</name>
    <name type="common">Yeast</name>
    <name type="synonym">Kazachstania exigua</name>
    <dbReference type="NCBI Taxonomy" id="34358"/>
    <lineage>
        <taxon>Eukaryota</taxon>
        <taxon>Fungi</taxon>
        <taxon>Dikarya</taxon>
        <taxon>Ascomycota</taxon>
        <taxon>Saccharomycotina</taxon>
        <taxon>Saccharomycetes</taxon>
        <taxon>Saccharomycetales</taxon>
        <taxon>Saccharomycetaceae</taxon>
        <taxon>Maudiozyma</taxon>
    </lineage>
</organism>
<dbReference type="Pfam" id="PF02290">
    <property type="entry name" value="SRP14"/>
    <property type="match status" value="1"/>
</dbReference>
<dbReference type="SUPFAM" id="SSF54762">
    <property type="entry name" value="Signal recognition particle alu RNA binding heterodimer, SRP9/14"/>
    <property type="match status" value="1"/>
</dbReference>
<evidence type="ECO:0000256" key="5">
    <source>
        <dbReference type="ARBA" id="ARBA00023135"/>
    </source>
</evidence>
<evidence type="ECO:0000256" key="1">
    <source>
        <dbReference type="ARBA" id="ARBA00004496"/>
    </source>
</evidence>
<comment type="caution">
    <text evidence="9">The sequence shown here is derived from an EMBL/GenBank/DDBJ whole genome shotgun (WGS) entry which is preliminary data.</text>
</comment>
<evidence type="ECO:0000256" key="2">
    <source>
        <dbReference type="ARBA" id="ARBA00010349"/>
    </source>
</evidence>
<dbReference type="InterPro" id="IPR003210">
    <property type="entry name" value="Signal_recog_particle_SRP14"/>
</dbReference>
<gene>
    <name evidence="9" type="ORF">C6P45_002154</name>
</gene>
<evidence type="ECO:0000256" key="8">
    <source>
        <dbReference type="SAM" id="MobiDB-lite"/>
    </source>
</evidence>
<keyword evidence="10" id="KW-1185">Reference proteome</keyword>
<dbReference type="Gene3D" id="3.30.720.10">
    <property type="entry name" value="Signal recognition particle alu RNA binding heterodimer, srp9/1"/>
    <property type="match status" value="1"/>
</dbReference>
<name>A0A9P7BCU0_MAUEX</name>
<comment type="function">
    <text evidence="7">Component of the signal recognition particle (SRP) complex, a ribonucleoprotein complex that mediates the cotranslational targeting of secretory and membrane proteins to the endoplasmic reticulum (ER).</text>
</comment>
<comment type="subcellular location">
    <subcellularLocation>
        <location evidence="1 7">Cytoplasm</location>
    </subcellularLocation>
</comment>
<dbReference type="Proteomes" id="UP000750334">
    <property type="component" value="Unassembled WGS sequence"/>
</dbReference>
<dbReference type="GO" id="GO:0030942">
    <property type="term" value="F:endoplasmic reticulum signal peptide binding"/>
    <property type="evidence" value="ECO:0007669"/>
    <property type="project" value="UniProtKB-UniRule"/>
</dbReference>
<dbReference type="OrthoDB" id="19209at2759"/>
<evidence type="ECO:0000256" key="3">
    <source>
        <dbReference type="ARBA" id="ARBA00022490"/>
    </source>
</evidence>
<dbReference type="GO" id="GO:0006614">
    <property type="term" value="P:SRP-dependent cotranslational protein targeting to membrane"/>
    <property type="evidence" value="ECO:0007669"/>
    <property type="project" value="UniProtKB-UniRule"/>
</dbReference>
<dbReference type="PANTHER" id="PTHR12013">
    <property type="entry name" value="SIGNAL RECOGNITION PARTICLE 14 KD PROTEIN"/>
    <property type="match status" value="1"/>
</dbReference>
<sequence length="147" mass="16729">MAKNEGCLSEADFLVKAEEYFKVANEKKVAVHVTVKRLIKKDPVEGNPELQGTKFPHFDVSKVSQLNRKVENNSTTKYPLLIRIWYGSHTKKTKCSAVVDADNLDKFWQDYANIAKNGMNGLIKKKKKKSKNSAAKDKKKKSKRTTK</sequence>
<dbReference type="EMBL" id="PUHR01000021">
    <property type="protein sequence ID" value="KAG0670588.1"/>
    <property type="molecule type" value="Genomic_DNA"/>
</dbReference>
<dbReference type="InterPro" id="IPR009018">
    <property type="entry name" value="Signal_recog_particle_SRP9/14"/>
</dbReference>
<reference evidence="9 10" key="1">
    <citation type="submission" date="2020-11" db="EMBL/GenBank/DDBJ databases">
        <title>Kefir isolates.</title>
        <authorList>
            <person name="Marcisauskas S."/>
            <person name="Kim Y."/>
            <person name="Blasche S."/>
        </authorList>
    </citation>
    <scope>NUCLEOTIDE SEQUENCE [LARGE SCALE GENOMIC DNA]</scope>
    <source>
        <strain evidence="9 10">OG2</strain>
    </source>
</reference>
<feature type="compositionally biased region" description="Basic residues" evidence="8">
    <location>
        <begin position="123"/>
        <end position="147"/>
    </location>
</feature>
<dbReference type="GO" id="GO:0005786">
    <property type="term" value="C:signal recognition particle, endoplasmic reticulum targeting"/>
    <property type="evidence" value="ECO:0007669"/>
    <property type="project" value="UniProtKB-UniRule"/>
</dbReference>